<sequence length="244" mass="26474">MDTEVFRKNGVKMNLSSLAFSNYSFSYERAIARKITLVGGYSILPDSKAGDIPLIKKGIELAEIDSETGDNTEGEDITEILDNANVSSNAITGEIRFYTGKKPGARGFYASLYGRYTTMNLSHTYVYEADAGQDIDVPIVAKLNGFGGGVMLGAQWLIAKRVTFDWYIVGGHYGKLTGDLTGKTDLRALSQEEKADLEAEIEDIASNGDRKYIDATVNDNGMFGKVNSPFGGIRGLGFNIGIAF</sequence>
<proteinExistence type="predicted"/>
<dbReference type="EMBL" id="JAAEAA010000008">
    <property type="protein sequence ID" value="NDK55808.1"/>
    <property type="molecule type" value="Genomic_DNA"/>
</dbReference>
<evidence type="ECO:0000313" key="2">
    <source>
        <dbReference type="Proteomes" id="UP000478546"/>
    </source>
</evidence>
<protein>
    <submittedName>
        <fullName evidence="1">DUF3575 domain-containing protein</fullName>
    </submittedName>
</protein>
<keyword evidence="2" id="KW-1185">Reference proteome</keyword>
<accession>A0A6B2H112</accession>
<organism evidence="1 2">
    <name type="scientific">Pontibacter fetidus</name>
    <dbReference type="NCBI Taxonomy" id="2700082"/>
    <lineage>
        <taxon>Bacteria</taxon>
        <taxon>Pseudomonadati</taxon>
        <taxon>Bacteroidota</taxon>
        <taxon>Cytophagia</taxon>
        <taxon>Cytophagales</taxon>
        <taxon>Hymenobacteraceae</taxon>
        <taxon>Pontibacter</taxon>
    </lineage>
</organism>
<reference evidence="1 2" key="1">
    <citation type="submission" date="2020-01" db="EMBL/GenBank/DDBJ databases">
        <authorList>
            <person name="Kim M.K."/>
        </authorList>
    </citation>
    <scope>NUCLEOTIDE SEQUENCE [LARGE SCALE GENOMIC DNA]</scope>
    <source>
        <strain evidence="1 2">BT213</strain>
    </source>
</reference>
<comment type="caution">
    <text evidence="1">The sequence shown here is derived from an EMBL/GenBank/DDBJ whole genome shotgun (WGS) entry which is preliminary data.</text>
</comment>
<name>A0A6B2H112_9BACT</name>
<dbReference type="AlphaFoldDB" id="A0A6B2H112"/>
<evidence type="ECO:0000313" key="1">
    <source>
        <dbReference type="EMBL" id="NDK55808.1"/>
    </source>
</evidence>
<dbReference type="Proteomes" id="UP000478546">
    <property type="component" value="Unassembled WGS sequence"/>
</dbReference>
<gene>
    <name evidence="1" type="ORF">GWO68_07765</name>
</gene>